<feature type="region of interest" description="Disordered" evidence="6">
    <location>
        <begin position="1"/>
        <end position="33"/>
    </location>
</feature>
<dbReference type="GO" id="GO:0006282">
    <property type="term" value="P:regulation of DNA repair"/>
    <property type="evidence" value="ECO:0007669"/>
    <property type="project" value="UniProtKB-UniRule"/>
</dbReference>
<dbReference type="GeneID" id="80452771"/>
<dbReference type="InterPro" id="IPR003783">
    <property type="entry name" value="Regulatory_RecX"/>
</dbReference>
<accession>A0A182C1N5</accession>
<feature type="domain" description="RecX second three-helical" evidence="7">
    <location>
        <begin position="111"/>
        <end position="151"/>
    </location>
</feature>
<dbReference type="Pfam" id="PF02631">
    <property type="entry name" value="RecX_HTH2"/>
    <property type="match status" value="1"/>
</dbReference>
<reference evidence="9 10" key="1">
    <citation type="journal article" date="2016" name="Genome Announc.">
        <title>Complete Genome Sequence of Aurantimicrobium minutum Type Strain KNCT, a Planktonic Ultramicrobacterium Isolated from River Water.</title>
        <authorList>
            <person name="Nakai R."/>
            <person name="Fujisawa T."/>
            <person name="Nakamura Y."/>
            <person name="Nishide H."/>
            <person name="Uchiyama I."/>
            <person name="Baba T."/>
            <person name="Toyoda A."/>
            <person name="Fujiyama A."/>
            <person name="Naganuma T."/>
            <person name="Niki H."/>
        </authorList>
    </citation>
    <scope>NUCLEOTIDE SEQUENCE [LARGE SCALE GENOMIC DNA]</scope>
    <source>
        <strain evidence="9 10">KNC</strain>
    </source>
</reference>
<name>A0A182C1N5_9MICO</name>
<comment type="similarity">
    <text evidence="2 5">Belongs to the RecX family.</text>
</comment>
<dbReference type="EMBL" id="AP017457">
    <property type="protein sequence ID" value="BAU98907.1"/>
    <property type="molecule type" value="Genomic_DNA"/>
</dbReference>
<evidence type="ECO:0000256" key="6">
    <source>
        <dbReference type="SAM" id="MobiDB-lite"/>
    </source>
</evidence>
<evidence type="ECO:0000256" key="5">
    <source>
        <dbReference type="HAMAP-Rule" id="MF_01114"/>
    </source>
</evidence>
<dbReference type="OrthoDB" id="5244465at2"/>
<dbReference type="RefSeq" id="WP_148664040.1">
    <property type="nucleotide sequence ID" value="NZ_AP017457.1"/>
</dbReference>
<dbReference type="KEGG" id="amin:AUMI_13650"/>
<dbReference type="AlphaFoldDB" id="A0A182C1N5"/>
<dbReference type="Gene3D" id="1.10.10.10">
    <property type="entry name" value="Winged helix-like DNA-binding domain superfamily/Winged helix DNA-binding domain"/>
    <property type="match status" value="2"/>
</dbReference>
<evidence type="ECO:0000259" key="8">
    <source>
        <dbReference type="Pfam" id="PF21981"/>
    </source>
</evidence>
<dbReference type="GO" id="GO:0005737">
    <property type="term" value="C:cytoplasm"/>
    <property type="evidence" value="ECO:0007669"/>
    <property type="project" value="UniProtKB-SubCell"/>
</dbReference>
<dbReference type="HAMAP" id="MF_01114">
    <property type="entry name" value="RecX"/>
    <property type="match status" value="1"/>
</dbReference>
<evidence type="ECO:0000259" key="7">
    <source>
        <dbReference type="Pfam" id="PF02631"/>
    </source>
</evidence>
<comment type="subcellular location">
    <subcellularLocation>
        <location evidence="1 5">Cytoplasm</location>
    </subcellularLocation>
</comment>
<organism evidence="9 10">
    <name type="scientific">Aurantimicrobium minutum</name>
    <dbReference type="NCBI Taxonomy" id="708131"/>
    <lineage>
        <taxon>Bacteria</taxon>
        <taxon>Bacillati</taxon>
        <taxon>Actinomycetota</taxon>
        <taxon>Actinomycetes</taxon>
        <taxon>Micrococcales</taxon>
        <taxon>Microbacteriaceae</taxon>
        <taxon>Aurantimicrobium</taxon>
    </lineage>
</organism>
<comment type="function">
    <text evidence="5">Modulates RecA activity.</text>
</comment>
<evidence type="ECO:0000256" key="2">
    <source>
        <dbReference type="ARBA" id="ARBA00009695"/>
    </source>
</evidence>
<dbReference type="InterPro" id="IPR053925">
    <property type="entry name" value="RecX_HTH_3rd"/>
</dbReference>
<evidence type="ECO:0000256" key="3">
    <source>
        <dbReference type="ARBA" id="ARBA00018111"/>
    </source>
</evidence>
<dbReference type="Proteomes" id="UP000243847">
    <property type="component" value="Chromosome sequence1"/>
</dbReference>
<evidence type="ECO:0000313" key="10">
    <source>
        <dbReference type="Proteomes" id="UP000243847"/>
    </source>
</evidence>
<evidence type="ECO:0000313" key="9">
    <source>
        <dbReference type="EMBL" id="BAU98907.1"/>
    </source>
</evidence>
<evidence type="ECO:0000256" key="1">
    <source>
        <dbReference type="ARBA" id="ARBA00004496"/>
    </source>
</evidence>
<dbReference type="InterPro" id="IPR053924">
    <property type="entry name" value="RecX_HTH_2nd"/>
</dbReference>
<gene>
    <name evidence="5" type="primary">recX</name>
    <name evidence="9" type="ORF">AUMI_13650</name>
</gene>
<proteinExistence type="inferred from homology"/>
<keyword evidence="4 5" id="KW-0963">Cytoplasm</keyword>
<dbReference type="InterPro" id="IPR036388">
    <property type="entry name" value="WH-like_DNA-bd_sf"/>
</dbReference>
<sequence length="213" mass="23504">MTNVTFLPWVNPEENQPVASPVNAGEATANSHDVPEGVSRLSAILFTEVEEPEEVSAAGLDLDALEQSLLRKLNSQDMSVFEVQQWLASKDAPEADAAELVAKCERLNYLNDERLAHELASRLSERNGKSKSVITRELRQRGISTALISAAVESIDDDDELHKATELALQRVRQFSRLDDVTAERRLVGFLSRRGYSGDIVRAACKQALSSRS</sequence>
<dbReference type="PANTHER" id="PTHR33602">
    <property type="entry name" value="REGULATORY PROTEIN RECX FAMILY PROTEIN"/>
    <property type="match status" value="1"/>
</dbReference>
<evidence type="ECO:0000256" key="4">
    <source>
        <dbReference type="ARBA" id="ARBA00022490"/>
    </source>
</evidence>
<dbReference type="PANTHER" id="PTHR33602:SF1">
    <property type="entry name" value="REGULATORY PROTEIN RECX FAMILY PROTEIN"/>
    <property type="match status" value="1"/>
</dbReference>
<feature type="domain" description="RecX third three-helical" evidence="8">
    <location>
        <begin position="158"/>
        <end position="204"/>
    </location>
</feature>
<dbReference type="Pfam" id="PF21981">
    <property type="entry name" value="RecX_HTH3"/>
    <property type="match status" value="1"/>
</dbReference>
<protein>
    <recommendedName>
        <fullName evidence="3 5">Regulatory protein RecX</fullName>
    </recommendedName>
</protein>